<evidence type="ECO:0000256" key="6">
    <source>
        <dbReference type="ARBA" id="ARBA00022691"/>
    </source>
</evidence>
<evidence type="ECO:0000256" key="3">
    <source>
        <dbReference type="ARBA" id="ARBA00012750"/>
    </source>
</evidence>
<evidence type="ECO:0000256" key="9">
    <source>
        <dbReference type="ARBA" id="ARBA00049202"/>
    </source>
</evidence>
<dbReference type="GO" id="GO:0008033">
    <property type="term" value="P:tRNA processing"/>
    <property type="evidence" value="ECO:0007669"/>
    <property type="project" value="UniProtKB-KW"/>
</dbReference>
<proteinExistence type="inferred from homology"/>
<evidence type="ECO:0000256" key="2">
    <source>
        <dbReference type="ARBA" id="ARBA00008569"/>
    </source>
</evidence>
<keyword evidence="4" id="KW-0489">Methyltransferase</keyword>
<dbReference type="EMBL" id="LT598483">
    <property type="protein sequence ID" value="SCU78663.1"/>
    <property type="molecule type" value="Genomic_DNA"/>
</dbReference>
<keyword evidence="6" id="KW-0949">S-adenosyl-L-methionine</keyword>
<keyword evidence="7" id="KW-0819">tRNA processing</keyword>
<dbReference type="AlphaFoldDB" id="A0A1G4IPS3"/>
<dbReference type="GO" id="GO:0008168">
    <property type="term" value="F:methyltransferase activity"/>
    <property type="evidence" value="ECO:0007669"/>
    <property type="project" value="UniProtKB-KW"/>
</dbReference>
<name>A0A1G4IPS3_9SACH</name>
<evidence type="ECO:0000256" key="7">
    <source>
        <dbReference type="ARBA" id="ARBA00022694"/>
    </source>
</evidence>
<evidence type="ECO:0000256" key="8">
    <source>
        <dbReference type="ARBA" id="ARBA00030554"/>
    </source>
</evidence>
<evidence type="ECO:0000259" key="13">
    <source>
        <dbReference type="Pfam" id="PF02676"/>
    </source>
</evidence>
<dbReference type="FunFam" id="3.30.1960.10:FF:000003">
    <property type="entry name" value="tRNA methyltransferase"/>
    <property type="match status" value="1"/>
</dbReference>
<comment type="similarity">
    <text evidence="2">Belongs to the TYW3 family.</text>
</comment>
<sequence>MSQNAFDQKKEHILAEIHNNMQDLSPKGTIDELCWPIMNLVNSHPDMITTSSCSGRLSVFVEGNKLHNEEMKSGGKGDGGKWLFVTHKHEDVANWSQNLSEQVVYTTDLQERSLEASARYILYKYEPFILHVKCRDFSTASKLFSTAMACGFRESGIGSNNIVAVRVNIKLDVPIGYLDHSSQKLIFFVSKGYIEQIDGMTLSKFSENTKKMHELYDKIESQIIKPAQEVPVTKAPQETKEERRERKRMEGLLRQQQISREKDGIVVQTDAATQD</sequence>
<dbReference type="EC" id="2.1.1.282" evidence="3"/>
<reference evidence="15" key="1">
    <citation type="submission" date="2016-03" db="EMBL/GenBank/DDBJ databases">
        <authorList>
            <person name="Devillers Hugo."/>
        </authorList>
    </citation>
    <scope>NUCLEOTIDE SEQUENCE [LARGE SCALE GENOMIC DNA]</scope>
</reference>
<evidence type="ECO:0000256" key="1">
    <source>
        <dbReference type="ARBA" id="ARBA00004797"/>
    </source>
</evidence>
<dbReference type="PANTHER" id="PTHR48418">
    <property type="entry name" value="TRNA WYBUTOSINE-SYNTHESIZING PROTEIN 3"/>
    <property type="match status" value="1"/>
</dbReference>
<dbReference type="GO" id="GO:0032259">
    <property type="term" value="P:methylation"/>
    <property type="evidence" value="ECO:0007669"/>
    <property type="project" value="UniProtKB-KW"/>
</dbReference>
<evidence type="ECO:0000313" key="15">
    <source>
        <dbReference type="Proteomes" id="UP000191144"/>
    </source>
</evidence>
<dbReference type="InterPro" id="IPR036602">
    <property type="entry name" value="tRNA_yW-synthesising-like_sf"/>
</dbReference>
<evidence type="ECO:0000313" key="14">
    <source>
        <dbReference type="EMBL" id="SCU78663.1"/>
    </source>
</evidence>
<dbReference type="PANTHER" id="PTHR48418:SF1">
    <property type="entry name" value="TRNA WYBUTOSINE-SYNTHESIZING PROTEIN 3"/>
    <property type="match status" value="1"/>
</dbReference>
<feature type="region of interest" description="Disordered" evidence="12">
    <location>
        <begin position="229"/>
        <end position="275"/>
    </location>
</feature>
<keyword evidence="5" id="KW-0808">Transferase</keyword>
<evidence type="ECO:0000256" key="12">
    <source>
        <dbReference type="SAM" id="MobiDB-lite"/>
    </source>
</evidence>
<dbReference type="InterPro" id="IPR003827">
    <property type="entry name" value="tRNA_yW-synthesising"/>
</dbReference>
<feature type="domain" description="tRNA wybutosine-synthesizing protein" evidence="13">
    <location>
        <begin position="8"/>
        <end position="220"/>
    </location>
</feature>
<evidence type="ECO:0000256" key="5">
    <source>
        <dbReference type="ARBA" id="ARBA00022679"/>
    </source>
</evidence>
<keyword evidence="15" id="KW-1185">Reference proteome</keyword>
<evidence type="ECO:0000256" key="4">
    <source>
        <dbReference type="ARBA" id="ARBA00022603"/>
    </source>
</evidence>
<organism evidence="14 15">
    <name type="scientific">Lachancea meyersii CBS 8951</name>
    <dbReference type="NCBI Taxonomy" id="1266667"/>
    <lineage>
        <taxon>Eukaryota</taxon>
        <taxon>Fungi</taxon>
        <taxon>Dikarya</taxon>
        <taxon>Ascomycota</taxon>
        <taxon>Saccharomycotina</taxon>
        <taxon>Saccharomycetes</taxon>
        <taxon>Saccharomycetales</taxon>
        <taxon>Saccharomycetaceae</taxon>
        <taxon>Lachancea</taxon>
    </lineage>
</organism>
<dbReference type="SUPFAM" id="SSF111278">
    <property type="entry name" value="SSo0622-like"/>
    <property type="match status" value="1"/>
</dbReference>
<comment type="function">
    <text evidence="10">S-adenosyl-L-methionine-dependent methyltransferase that acts as a component of the wybutosine biosynthesis pathway. Wybutosine is a hyper modified guanosine with a tricyclic base found at the 3'-position adjacent to the anticodon of eukaryotic phenylalanine tRNA. Probably methylates N-4 position of wybutosine-86 to produce wybutosine-72.</text>
</comment>
<dbReference type="Proteomes" id="UP000191144">
    <property type="component" value="Chromosome A"/>
</dbReference>
<comment type="pathway">
    <text evidence="1">tRNA modification; wybutosine-tRNA(Phe) biosynthesis.</text>
</comment>
<dbReference type="OrthoDB" id="263283at2759"/>
<evidence type="ECO:0000256" key="11">
    <source>
        <dbReference type="ARBA" id="ARBA00069229"/>
    </source>
</evidence>
<feature type="compositionally biased region" description="Basic and acidic residues" evidence="12">
    <location>
        <begin position="237"/>
        <end position="251"/>
    </location>
</feature>
<dbReference type="Gene3D" id="3.30.1960.10">
    <property type="entry name" value="tRNA wybutosine-synthesizing-like"/>
    <property type="match status" value="1"/>
</dbReference>
<protein>
    <recommendedName>
        <fullName evidence="11">tRNA wybutosine-synthesizing protein 3</fullName>
        <ecNumber evidence="3">2.1.1.282</ecNumber>
    </recommendedName>
    <alternativeName>
        <fullName evidence="8">tRNA(Phe) 7-((3-amino-3-carboxypropyl)-4-demethylwyosine(37)-N(4))-methyltransferase</fullName>
    </alternativeName>
</protein>
<dbReference type="Pfam" id="PF02676">
    <property type="entry name" value="TYW3"/>
    <property type="match status" value="1"/>
</dbReference>
<comment type="catalytic activity">
    <reaction evidence="9">
        <text>4-demethyl-7-[(3S)-3-amino-3-carboxypropyl]wyosine(37) in tRNA(Phe) + S-adenosyl-L-methionine = 7-[(3S)-3-amino-3-carboxypropyl]wyosine(37) in tRNA(Phe) + S-adenosyl-L-homocysteine + H(+)</text>
        <dbReference type="Rhea" id="RHEA:36635"/>
        <dbReference type="Rhea" id="RHEA-COMP:10378"/>
        <dbReference type="Rhea" id="RHEA-COMP:10379"/>
        <dbReference type="ChEBI" id="CHEBI:15378"/>
        <dbReference type="ChEBI" id="CHEBI:57856"/>
        <dbReference type="ChEBI" id="CHEBI:59789"/>
        <dbReference type="ChEBI" id="CHEBI:73543"/>
        <dbReference type="ChEBI" id="CHEBI:73550"/>
        <dbReference type="EC" id="2.1.1.282"/>
    </reaction>
</comment>
<accession>A0A1G4IPS3</accession>
<evidence type="ECO:0000256" key="10">
    <source>
        <dbReference type="ARBA" id="ARBA00058049"/>
    </source>
</evidence>
<gene>
    <name evidence="14" type="ORF">LAME_0A05270G</name>
</gene>